<gene>
    <name evidence="7" type="ORF">SCA03_51100</name>
</gene>
<feature type="compositionally biased region" description="Pro residues" evidence="5">
    <location>
        <begin position="14"/>
        <end position="25"/>
    </location>
</feature>
<evidence type="ECO:0000256" key="5">
    <source>
        <dbReference type="SAM" id="MobiDB-lite"/>
    </source>
</evidence>
<dbReference type="Proteomes" id="UP000319210">
    <property type="component" value="Unassembled WGS sequence"/>
</dbReference>
<evidence type="ECO:0000256" key="4">
    <source>
        <dbReference type="ARBA" id="ARBA00024201"/>
    </source>
</evidence>
<name>A0A4Y3R5D8_STRCI</name>
<dbReference type="InterPro" id="IPR013783">
    <property type="entry name" value="Ig-like_fold"/>
</dbReference>
<dbReference type="PANTHER" id="PTHR48098">
    <property type="entry name" value="ENTEROCHELIN ESTERASE-RELATED"/>
    <property type="match status" value="1"/>
</dbReference>
<dbReference type="Pfam" id="PF00756">
    <property type="entry name" value="Esterase"/>
    <property type="match status" value="1"/>
</dbReference>
<evidence type="ECO:0000259" key="6">
    <source>
        <dbReference type="Pfam" id="PF11806"/>
    </source>
</evidence>
<dbReference type="AlphaFoldDB" id="A0A4Y3R5D8"/>
<dbReference type="InterPro" id="IPR029058">
    <property type="entry name" value="AB_hydrolase_fold"/>
</dbReference>
<evidence type="ECO:0000256" key="1">
    <source>
        <dbReference type="ARBA" id="ARBA00004496"/>
    </source>
</evidence>
<organism evidence="7 8">
    <name type="scientific">Streptomyces cacaoi</name>
    <dbReference type="NCBI Taxonomy" id="1898"/>
    <lineage>
        <taxon>Bacteria</taxon>
        <taxon>Bacillati</taxon>
        <taxon>Actinomycetota</taxon>
        <taxon>Actinomycetes</taxon>
        <taxon>Kitasatosporales</taxon>
        <taxon>Streptomycetaceae</taxon>
        <taxon>Streptomyces</taxon>
    </lineage>
</organism>
<feature type="region of interest" description="Disordered" evidence="5">
    <location>
        <begin position="1"/>
        <end position="65"/>
    </location>
</feature>
<dbReference type="GO" id="GO:0008849">
    <property type="term" value="F:enterochelin esterase activity"/>
    <property type="evidence" value="ECO:0007669"/>
    <property type="project" value="InterPro"/>
</dbReference>
<dbReference type="GO" id="GO:0005506">
    <property type="term" value="F:iron ion binding"/>
    <property type="evidence" value="ECO:0007669"/>
    <property type="project" value="InterPro"/>
</dbReference>
<dbReference type="SUPFAM" id="SSF81296">
    <property type="entry name" value="E set domains"/>
    <property type="match status" value="1"/>
</dbReference>
<dbReference type="NCBIfam" id="NF007758">
    <property type="entry name" value="PRK10439.1"/>
    <property type="match status" value="1"/>
</dbReference>
<evidence type="ECO:0000256" key="2">
    <source>
        <dbReference type="ARBA" id="ARBA00022490"/>
    </source>
</evidence>
<dbReference type="RefSeq" id="WP_086816503.1">
    <property type="nucleotide sequence ID" value="NZ_BJMM01000033.1"/>
</dbReference>
<dbReference type="GO" id="GO:0005975">
    <property type="term" value="P:carbohydrate metabolic process"/>
    <property type="evidence" value="ECO:0007669"/>
    <property type="project" value="UniProtKB-ARBA"/>
</dbReference>
<comment type="similarity">
    <text evidence="4">Belongs to the Fes family.</text>
</comment>
<dbReference type="InterPro" id="IPR021764">
    <property type="entry name" value="Enterochelin_esterase_N"/>
</dbReference>
<dbReference type="GO" id="GO:0005737">
    <property type="term" value="C:cytoplasm"/>
    <property type="evidence" value="ECO:0007669"/>
    <property type="project" value="UniProtKB-SubCell"/>
</dbReference>
<sequence length="497" mass="52811">MTPCADAAHHAPDPAAPLGPCPAPGGTPAGRDAVPHAAVPHAAVLDGREPARGTPDGHSAAARRVPSPRIARLVARLAAHGADPAAHEAELARFWAEVADSGTPLVEPLPGEPEHRAVTFLWRGGPGTHTVLLLANRLIDRSDYTSGLLERVPGTDVWHLCYRLRSDHRGSYRIAADRDPATRPGAPAPVPGPGSGEGAEEPSAAQTRLRALVPSAVRDPLNPHTVATRWHGPPGSVFALPDAPPQPWAARRDGVARGTVARHRLASRALGAEREVWVRLPPRPWPAELDVLILLDGDMWFGQLGAEHLFDNLHADGAVRPLAVLAPHAVDNPTRMREFGGRQAYTDFLTEELLPWAAARLPLTADPARTTVAGQSLGGLTALYAGLGQRGDRVGNVIGQSPSLWWHPGVGPGIPPHTGEGEQWLTREFTTAPVRAGLRLRIDAGVHEGAMATMARALHTRLRERGYAVTHTEFNGGHDYVCWSGALADGLAALHTP</sequence>
<dbReference type="Pfam" id="PF11806">
    <property type="entry name" value="Enterochelin_N"/>
    <property type="match status" value="1"/>
</dbReference>
<dbReference type="Gene3D" id="2.60.40.10">
    <property type="entry name" value="Immunoglobulins"/>
    <property type="match status" value="1"/>
</dbReference>
<dbReference type="GO" id="GO:0006826">
    <property type="term" value="P:iron ion transport"/>
    <property type="evidence" value="ECO:0007669"/>
    <property type="project" value="InterPro"/>
</dbReference>
<keyword evidence="3" id="KW-0378">Hydrolase</keyword>
<dbReference type="InterPro" id="IPR050583">
    <property type="entry name" value="Mycobacterial_A85_antigen"/>
</dbReference>
<proteinExistence type="inferred from homology"/>
<dbReference type="InterPro" id="IPR000801">
    <property type="entry name" value="Esterase-like"/>
</dbReference>
<evidence type="ECO:0000313" key="7">
    <source>
        <dbReference type="EMBL" id="GEB52559.1"/>
    </source>
</evidence>
<comment type="caution">
    <text evidence="7">The sequence shown here is derived from an EMBL/GenBank/DDBJ whole genome shotgun (WGS) entry which is preliminary data.</text>
</comment>
<feature type="region of interest" description="Disordered" evidence="5">
    <location>
        <begin position="176"/>
        <end position="206"/>
    </location>
</feature>
<dbReference type="EMBL" id="BJMM01000033">
    <property type="protein sequence ID" value="GEB52559.1"/>
    <property type="molecule type" value="Genomic_DNA"/>
</dbReference>
<feature type="domain" description="Enterochelin esterase N-terminal" evidence="6">
    <location>
        <begin position="117"/>
        <end position="248"/>
    </location>
</feature>
<dbReference type="Gene3D" id="3.40.50.1820">
    <property type="entry name" value="alpha/beta hydrolase"/>
    <property type="match status" value="1"/>
</dbReference>
<dbReference type="OrthoDB" id="9775130at2"/>
<dbReference type="InterPro" id="IPR014756">
    <property type="entry name" value="Ig_E-set"/>
</dbReference>
<evidence type="ECO:0000313" key="8">
    <source>
        <dbReference type="Proteomes" id="UP000319210"/>
    </source>
</evidence>
<feature type="compositionally biased region" description="Low complexity" evidence="5">
    <location>
        <begin position="26"/>
        <end position="44"/>
    </location>
</feature>
<accession>A0A4Y3R5D8</accession>
<comment type="subcellular location">
    <subcellularLocation>
        <location evidence="1">Cytoplasm</location>
    </subcellularLocation>
</comment>
<reference evidence="7 8" key="1">
    <citation type="submission" date="2019-06" db="EMBL/GenBank/DDBJ databases">
        <title>Whole genome shotgun sequence of Streptomyces cacaoi subsp. cacaoi NBRC 12748.</title>
        <authorList>
            <person name="Hosoyama A."/>
            <person name="Uohara A."/>
            <person name="Ohji S."/>
            <person name="Ichikawa N."/>
        </authorList>
    </citation>
    <scope>NUCLEOTIDE SEQUENCE [LARGE SCALE GENOMIC DNA]</scope>
    <source>
        <strain evidence="7 8">NBRC 12748</strain>
    </source>
</reference>
<keyword evidence="2" id="KW-0963">Cytoplasm</keyword>
<protein>
    <submittedName>
        <fullName evidence="7">Enterochelin esterase</fullName>
    </submittedName>
</protein>
<keyword evidence="8" id="KW-1185">Reference proteome</keyword>
<dbReference type="PANTHER" id="PTHR48098:SF3">
    <property type="entry name" value="IRON(III) ENTEROBACTIN ESTERASE"/>
    <property type="match status" value="1"/>
</dbReference>
<evidence type="ECO:0000256" key="3">
    <source>
        <dbReference type="ARBA" id="ARBA00022801"/>
    </source>
</evidence>
<dbReference type="SUPFAM" id="SSF53474">
    <property type="entry name" value="alpha/beta-Hydrolases"/>
    <property type="match status" value="1"/>
</dbReference>